<name>A0A6C0HLL5_9ZZZZ</name>
<feature type="transmembrane region" description="Helical" evidence="1">
    <location>
        <begin position="103"/>
        <end position="126"/>
    </location>
</feature>
<feature type="transmembrane region" description="Helical" evidence="1">
    <location>
        <begin position="12"/>
        <end position="30"/>
    </location>
</feature>
<proteinExistence type="predicted"/>
<evidence type="ECO:0000256" key="1">
    <source>
        <dbReference type="SAM" id="Phobius"/>
    </source>
</evidence>
<sequence>MGLGLFGTPLYLNLKCIAFSAFLIAVYWMPPWAPLRTPADIAWKRGISIMLAFVGYILMAWYDTLYDCNDRLRPTFLGWLSAPFKPAYYGQEFDKLPLKWKKVVRWVDVVAVLAAVAFVASPFLFYKNGSK</sequence>
<dbReference type="EMBL" id="MN739976">
    <property type="protein sequence ID" value="QHT81016.1"/>
    <property type="molecule type" value="Genomic_DNA"/>
</dbReference>
<dbReference type="AlphaFoldDB" id="A0A6C0HLL5"/>
<accession>A0A6C0HLL5</accession>
<organism evidence="2">
    <name type="scientific">viral metagenome</name>
    <dbReference type="NCBI Taxonomy" id="1070528"/>
    <lineage>
        <taxon>unclassified sequences</taxon>
        <taxon>metagenomes</taxon>
        <taxon>organismal metagenomes</taxon>
    </lineage>
</organism>
<protein>
    <submittedName>
        <fullName evidence="2">Uncharacterized protein</fullName>
    </submittedName>
</protein>
<evidence type="ECO:0000313" key="2">
    <source>
        <dbReference type="EMBL" id="QHT81016.1"/>
    </source>
</evidence>
<keyword evidence="1" id="KW-1133">Transmembrane helix</keyword>
<feature type="transmembrane region" description="Helical" evidence="1">
    <location>
        <begin position="42"/>
        <end position="62"/>
    </location>
</feature>
<keyword evidence="1" id="KW-0812">Transmembrane</keyword>
<reference evidence="2" key="1">
    <citation type="journal article" date="2020" name="Nature">
        <title>Giant virus diversity and host interactions through global metagenomics.</title>
        <authorList>
            <person name="Schulz F."/>
            <person name="Roux S."/>
            <person name="Paez-Espino D."/>
            <person name="Jungbluth S."/>
            <person name="Walsh D.A."/>
            <person name="Denef V.J."/>
            <person name="McMahon K.D."/>
            <person name="Konstantinidis K.T."/>
            <person name="Eloe-Fadrosh E.A."/>
            <person name="Kyrpides N.C."/>
            <person name="Woyke T."/>
        </authorList>
    </citation>
    <scope>NUCLEOTIDE SEQUENCE</scope>
    <source>
        <strain evidence="2">GVMAG-M-3300023184-135</strain>
    </source>
</reference>
<keyword evidence="1" id="KW-0472">Membrane</keyword>